<feature type="binding site" evidence="8">
    <location>
        <position position="79"/>
    </location>
    <ligand>
        <name>ATP</name>
        <dbReference type="ChEBI" id="CHEBI:30616"/>
    </ligand>
</feature>
<evidence type="ECO:0000256" key="4">
    <source>
        <dbReference type="ARBA" id="ARBA00022777"/>
    </source>
</evidence>
<evidence type="ECO:0000313" key="13">
    <source>
        <dbReference type="Proteomes" id="UP000029981"/>
    </source>
</evidence>
<feature type="region of interest" description="Disordered" evidence="10">
    <location>
        <begin position="322"/>
        <end position="347"/>
    </location>
</feature>
<dbReference type="GO" id="GO:0004672">
    <property type="term" value="F:protein kinase activity"/>
    <property type="evidence" value="ECO:0000318"/>
    <property type="project" value="GO_Central"/>
</dbReference>
<reference evidence="12 13" key="4">
    <citation type="journal article" date="2011" name="BMC Genomics">
        <title>RNA-Seq improves annotation of protein-coding genes in the cucumber genome.</title>
        <authorList>
            <person name="Li Z."/>
            <person name="Zhang Z."/>
            <person name="Yan P."/>
            <person name="Huang S."/>
            <person name="Fei Z."/>
            <person name="Lin K."/>
        </authorList>
    </citation>
    <scope>NUCLEOTIDE SEQUENCE [LARGE SCALE GENOMIC DNA]</scope>
    <source>
        <strain evidence="13">cv. 9930</strain>
    </source>
</reference>
<comment type="catalytic activity">
    <reaction evidence="7">
        <text>L-seryl-[protein] + ATP = O-phospho-L-seryl-[protein] + ADP + H(+)</text>
        <dbReference type="Rhea" id="RHEA:17989"/>
        <dbReference type="Rhea" id="RHEA-COMP:9863"/>
        <dbReference type="Rhea" id="RHEA-COMP:11604"/>
        <dbReference type="ChEBI" id="CHEBI:15378"/>
        <dbReference type="ChEBI" id="CHEBI:29999"/>
        <dbReference type="ChEBI" id="CHEBI:30616"/>
        <dbReference type="ChEBI" id="CHEBI:83421"/>
        <dbReference type="ChEBI" id="CHEBI:456216"/>
        <dbReference type="EC" id="2.7.11.1"/>
    </reaction>
</comment>
<dbReference type="InterPro" id="IPR008271">
    <property type="entry name" value="Ser/Thr_kinase_AS"/>
</dbReference>
<dbReference type="PRINTS" id="PR00109">
    <property type="entry name" value="TYRKINASE"/>
</dbReference>
<dbReference type="Pfam" id="PF07714">
    <property type="entry name" value="PK_Tyr_Ser-Thr"/>
    <property type="match status" value="1"/>
</dbReference>
<keyword evidence="13" id="KW-1185">Reference proteome</keyword>
<evidence type="ECO:0000259" key="11">
    <source>
        <dbReference type="PROSITE" id="PS50011"/>
    </source>
</evidence>
<evidence type="ECO:0000256" key="3">
    <source>
        <dbReference type="ARBA" id="ARBA00022741"/>
    </source>
</evidence>
<dbReference type="CDD" id="cd13999">
    <property type="entry name" value="STKc_MAP3K-like"/>
    <property type="match status" value="1"/>
</dbReference>
<dbReference type="GO" id="GO:0005524">
    <property type="term" value="F:ATP binding"/>
    <property type="evidence" value="ECO:0007669"/>
    <property type="project" value="UniProtKB-UniRule"/>
</dbReference>
<dbReference type="Proteomes" id="UP000029981">
    <property type="component" value="Chromosome 3"/>
</dbReference>
<dbReference type="AlphaFoldDB" id="A0A0A0LA27"/>
<name>A0A0A0LA27_CUCSA</name>
<feature type="compositionally biased region" description="Polar residues" evidence="10">
    <location>
        <begin position="332"/>
        <end position="347"/>
    </location>
</feature>
<keyword evidence="5 8" id="KW-0067">ATP-binding</keyword>
<reference evidence="12 13" key="1">
    <citation type="journal article" date="2009" name="Nat. Genet.">
        <title>The genome of the cucumber, Cucumis sativus L.</title>
        <authorList>
            <person name="Huang S."/>
            <person name="Li R."/>
            <person name="Zhang Z."/>
            <person name="Li L."/>
            <person name="Gu X."/>
            <person name="Fan W."/>
            <person name="Lucas W.J."/>
            <person name="Wang X."/>
            <person name="Xie B."/>
            <person name="Ni P."/>
            <person name="Ren Y."/>
            <person name="Zhu H."/>
            <person name="Li J."/>
            <person name="Lin K."/>
            <person name="Jin W."/>
            <person name="Fei Z."/>
            <person name="Li G."/>
            <person name="Staub J."/>
            <person name="Kilian A."/>
            <person name="van der Vossen E.A."/>
            <person name="Wu Y."/>
            <person name="Guo J."/>
            <person name="He J."/>
            <person name="Jia Z."/>
            <person name="Ren Y."/>
            <person name="Tian G."/>
            <person name="Lu Y."/>
            <person name="Ruan J."/>
            <person name="Qian W."/>
            <person name="Wang M."/>
            <person name="Huang Q."/>
            <person name="Li B."/>
            <person name="Xuan Z."/>
            <person name="Cao J."/>
            <person name="Asan"/>
            <person name="Wu Z."/>
            <person name="Zhang J."/>
            <person name="Cai Q."/>
            <person name="Bai Y."/>
            <person name="Zhao B."/>
            <person name="Han Y."/>
            <person name="Li Y."/>
            <person name="Li X."/>
            <person name="Wang S."/>
            <person name="Shi Q."/>
            <person name="Liu S."/>
            <person name="Cho W.K."/>
            <person name="Kim J.Y."/>
            <person name="Xu Y."/>
            <person name="Heller-Uszynska K."/>
            <person name="Miao H."/>
            <person name="Cheng Z."/>
            <person name="Zhang S."/>
            <person name="Wu J."/>
            <person name="Yang Y."/>
            <person name="Kang H."/>
            <person name="Li M."/>
            <person name="Liang H."/>
            <person name="Ren X."/>
            <person name="Shi Z."/>
            <person name="Wen M."/>
            <person name="Jian M."/>
            <person name="Yang H."/>
            <person name="Zhang G."/>
            <person name="Yang Z."/>
            <person name="Chen R."/>
            <person name="Liu S."/>
            <person name="Li J."/>
            <person name="Ma L."/>
            <person name="Liu H."/>
            <person name="Zhou Y."/>
            <person name="Zhao J."/>
            <person name="Fang X."/>
            <person name="Li G."/>
            <person name="Fang L."/>
            <person name="Li Y."/>
            <person name="Liu D."/>
            <person name="Zheng H."/>
            <person name="Zhang Y."/>
            <person name="Qin N."/>
            <person name="Li Z."/>
            <person name="Yang G."/>
            <person name="Yang S."/>
            <person name="Bolund L."/>
            <person name="Kristiansen K."/>
            <person name="Zheng H."/>
            <person name="Li S."/>
            <person name="Zhang X."/>
            <person name="Yang H."/>
            <person name="Wang J."/>
            <person name="Sun R."/>
            <person name="Zhang B."/>
            <person name="Jiang S."/>
            <person name="Wang J."/>
            <person name="Du Y."/>
            <person name="Li S."/>
        </authorList>
    </citation>
    <scope>NUCLEOTIDE SEQUENCE [LARGE SCALE GENOMIC DNA]</scope>
    <source>
        <strain evidence="13">cv. 9930</strain>
    </source>
</reference>
<dbReference type="InterPro" id="IPR000719">
    <property type="entry name" value="Prot_kinase_dom"/>
</dbReference>
<dbReference type="PROSITE" id="PS50011">
    <property type="entry name" value="PROTEIN_KINASE_DOM"/>
    <property type="match status" value="1"/>
</dbReference>
<evidence type="ECO:0000256" key="1">
    <source>
        <dbReference type="ARBA" id="ARBA00022527"/>
    </source>
</evidence>
<dbReference type="OMA" id="PSHLCIV"/>
<dbReference type="InterPro" id="IPR017441">
    <property type="entry name" value="Protein_kinase_ATP_BS"/>
</dbReference>
<evidence type="ECO:0000256" key="6">
    <source>
        <dbReference type="ARBA" id="ARBA00047899"/>
    </source>
</evidence>
<dbReference type="PROSITE" id="PS00107">
    <property type="entry name" value="PROTEIN_KINASE_ATP"/>
    <property type="match status" value="1"/>
</dbReference>
<dbReference type="InterPro" id="IPR050167">
    <property type="entry name" value="Ser_Thr_protein_kinase"/>
</dbReference>
<comment type="catalytic activity">
    <reaction evidence="6">
        <text>L-threonyl-[protein] + ATP = O-phospho-L-threonyl-[protein] + ADP + H(+)</text>
        <dbReference type="Rhea" id="RHEA:46608"/>
        <dbReference type="Rhea" id="RHEA-COMP:11060"/>
        <dbReference type="Rhea" id="RHEA-COMP:11605"/>
        <dbReference type="ChEBI" id="CHEBI:15378"/>
        <dbReference type="ChEBI" id="CHEBI:30013"/>
        <dbReference type="ChEBI" id="CHEBI:30616"/>
        <dbReference type="ChEBI" id="CHEBI:61977"/>
        <dbReference type="ChEBI" id="CHEBI:456216"/>
        <dbReference type="EC" id="2.7.11.1"/>
    </reaction>
</comment>
<dbReference type="GO" id="GO:0004674">
    <property type="term" value="F:protein serine/threonine kinase activity"/>
    <property type="evidence" value="ECO:0007669"/>
    <property type="project" value="UniProtKB-KW"/>
</dbReference>
<evidence type="ECO:0000256" key="5">
    <source>
        <dbReference type="ARBA" id="ARBA00022840"/>
    </source>
</evidence>
<dbReference type="PANTHER" id="PTHR23257:SF779">
    <property type="entry name" value="PROTEIN KINASE SUPERFAMILY PROTEIN"/>
    <property type="match status" value="1"/>
</dbReference>
<evidence type="ECO:0000256" key="7">
    <source>
        <dbReference type="ARBA" id="ARBA00048679"/>
    </source>
</evidence>
<dbReference type="FunFam" id="3.30.200.20:FF:000034">
    <property type="entry name" value="Kinase suppressor of Ras 1"/>
    <property type="match status" value="1"/>
</dbReference>
<keyword evidence="4" id="KW-0418">Kinase</keyword>
<evidence type="ECO:0000256" key="10">
    <source>
        <dbReference type="SAM" id="MobiDB-lite"/>
    </source>
</evidence>
<proteinExistence type="inferred from homology"/>
<gene>
    <name evidence="12" type="ORF">Csa_3G728150</name>
</gene>
<dbReference type="PROSITE" id="PS00108">
    <property type="entry name" value="PROTEIN_KINASE_ST"/>
    <property type="match status" value="1"/>
</dbReference>
<dbReference type="PANTHER" id="PTHR23257">
    <property type="entry name" value="SERINE-THREONINE PROTEIN KINASE"/>
    <property type="match status" value="1"/>
</dbReference>
<organism evidence="12 13">
    <name type="scientific">Cucumis sativus</name>
    <name type="common">Cucumber</name>
    <dbReference type="NCBI Taxonomy" id="3659"/>
    <lineage>
        <taxon>Eukaryota</taxon>
        <taxon>Viridiplantae</taxon>
        <taxon>Streptophyta</taxon>
        <taxon>Embryophyta</taxon>
        <taxon>Tracheophyta</taxon>
        <taxon>Spermatophyta</taxon>
        <taxon>Magnoliopsida</taxon>
        <taxon>eudicotyledons</taxon>
        <taxon>Gunneridae</taxon>
        <taxon>Pentapetalae</taxon>
        <taxon>rosids</taxon>
        <taxon>fabids</taxon>
        <taxon>Cucurbitales</taxon>
        <taxon>Cucurbitaceae</taxon>
        <taxon>Benincaseae</taxon>
        <taxon>Cucumis</taxon>
    </lineage>
</organism>
<keyword evidence="3 8" id="KW-0547">Nucleotide-binding</keyword>
<dbReference type="OrthoDB" id="4062651at2759"/>
<dbReference type="GO" id="GO:0007165">
    <property type="term" value="P:signal transduction"/>
    <property type="evidence" value="ECO:0000318"/>
    <property type="project" value="GO_Central"/>
</dbReference>
<evidence type="ECO:0000313" key="12">
    <source>
        <dbReference type="EMBL" id="KGN58698.1"/>
    </source>
</evidence>
<reference evidence="12 13" key="2">
    <citation type="journal article" date="2009" name="PLoS ONE">
        <title>An integrated genetic and cytogenetic map of the cucumber genome.</title>
        <authorList>
            <person name="Ren Y."/>
            <person name="Zhang Z."/>
            <person name="Liu J."/>
            <person name="Staub J.E."/>
            <person name="Han Y."/>
            <person name="Cheng Z."/>
            <person name="Li X."/>
            <person name="Lu J."/>
            <person name="Miao H."/>
            <person name="Kang H."/>
            <person name="Xie B."/>
            <person name="Gu X."/>
            <person name="Wang X."/>
            <person name="Du Y."/>
            <person name="Jin W."/>
            <person name="Huang S."/>
        </authorList>
    </citation>
    <scope>NUCLEOTIDE SEQUENCE [LARGE SCALE GENOMIC DNA]</scope>
    <source>
        <strain evidence="13">cv. 9930</strain>
    </source>
</reference>
<dbReference type="eggNOG" id="KOG0192">
    <property type="taxonomic scope" value="Eukaryota"/>
</dbReference>
<evidence type="ECO:0000256" key="9">
    <source>
        <dbReference type="RuleBase" id="RU000304"/>
    </source>
</evidence>
<dbReference type="InterPro" id="IPR001245">
    <property type="entry name" value="Ser-Thr/Tyr_kinase_cat_dom"/>
</dbReference>
<dbReference type="SMART" id="SM00220">
    <property type="entry name" value="S_TKc"/>
    <property type="match status" value="1"/>
</dbReference>
<keyword evidence="1 9" id="KW-0723">Serine/threonine-protein kinase</keyword>
<dbReference type="FunFam" id="1.10.510.10:FF:000316">
    <property type="entry name" value="serine/threonine-protein kinase HT1"/>
    <property type="match status" value="1"/>
</dbReference>
<keyword evidence="2" id="KW-0808">Transferase</keyword>
<dbReference type="GO" id="GO:0005737">
    <property type="term" value="C:cytoplasm"/>
    <property type="evidence" value="ECO:0000318"/>
    <property type="project" value="GO_Central"/>
</dbReference>
<dbReference type="SUPFAM" id="SSF56112">
    <property type="entry name" value="Protein kinase-like (PK-like)"/>
    <property type="match status" value="1"/>
</dbReference>
<evidence type="ECO:0000256" key="8">
    <source>
        <dbReference type="PROSITE-ProRule" id="PRU10141"/>
    </source>
</evidence>
<comment type="similarity">
    <text evidence="9">Belongs to the protein kinase superfamily.</text>
</comment>
<dbReference type="InterPro" id="IPR011009">
    <property type="entry name" value="Kinase-like_dom_sf"/>
</dbReference>
<feature type="domain" description="Protein kinase" evidence="11">
    <location>
        <begin position="52"/>
        <end position="317"/>
    </location>
</feature>
<accession>A0A0A0LA27</accession>
<dbReference type="Gene3D" id="1.10.510.10">
    <property type="entry name" value="Transferase(Phosphotransferase) domain 1"/>
    <property type="match status" value="1"/>
</dbReference>
<dbReference type="EMBL" id="CM002924">
    <property type="protein sequence ID" value="KGN58698.1"/>
    <property type="molecule type" value="Genomic_DNA"/>
</dbReference>
<evidence type="ECO:0000256" key="2">
    <source>
        <dbReference type="ARBA" id="ARBA00022679"/>
    </source>
</evidence>
<dbReference type="Gramene" id="KGN58698">
    <property type="protein sequence ID" value="KGN58698"/>
    <property type="gene ID" value="Csa_3G728150"/>
</dbReference>
<reference evidence="12 13" key="3">
    <citation type="journal article" date="2010" name="BMC Genomics">
        <title>Transcriptome sequencing and comparative analysis of cucumber flowers with different sex types.</title>
        <authorList>
            <person name="Guo S."/>
            <person name="Zheng Y."/>
            <person name="Joung J.G."/>
            <person name="Liu S."/>
            <person name="Zhang Z."/>
            <person name="Crasta O.R."/>
            <person name="Sobral B.W."/>
            <person name="Xu Y."/>
            <person name="Huang S."/>
            <person name="Fei Z."/>
        </authorList>
    </citation>
    <scope>NUCLEOTIDE SEQUENCE [LARGE SCALE GENOMIC DNA]</scope>
    <source>
        <strain evidence="13">cv. 9930</strain>
    </source>
</reference>
<sequence>MSCNEKNRGVNDRETEHPVLTKPHQKPVIQNGSITAQHLTIDNNLLVDPKLLFIGSKIGEGAHGKVYEGRYRNEIVAIKVLHRGSTPEERAALESRFAREVNMMSRVKHENLVKFIGACKEPLMVIVTELLPGMSLRKYLMNNRKQQLDPRMAINFALDVARAMDCLHANGIIHRDLKPDNLLLTANQRSVKLADFGLAREESVTEMMTAETGTYRWMAPELYSTVTLRQGEKKHYNNKVDVYSFGIVLWELLTNRMPFEGMSNLQAAYAAAFKQERPSIPGDISPELAFIVQSCWVEDPNMRPSFSQIIRMLNAYLFTLPPPSQSSPSSPKSDTTETATTSNSAITEFSSRARGKFGFLRQLFAAKRAKNSQ</sequence>
<dbReference type="Gene3D" id="3.30.200.20">
    <property type="entry name" value="Phosphorylase Kinase, domain 1"/>
    <property type="match status" value="1"/>
</dbReference>
<protein>
    <recommendedName>
        <fullName evidence="11">Protein kinase domain-containing protein</fullName>
    </recommendedName>
</protein>